<dbReference type="GO" id="GO:0000287">
    <property type="term" value="F:magnesium ion binding"/>
    <property type="evidence" value="ECO:0007669"/>
    <property type="project" value="TreeGrafter"/>
</dbReference>
<organism evidence="5 6">
    <name type="scientific">Yersinia intermedia</name>
    <dbReference type="NCBI Taxonomy" id="631"/>
    <lineage>
        <taxon>Bacteria</taxon>
        <taxon>Pseudomonadati</taxon>
        <taxon>Pseudomonadota</taxon>
        <taxon>Gammaproteobacteria</taxon>
        <taxon>Enterobacterales</taxon>
        <taxon>Yersiniaceae</taxon>
        <taxon>Yersinia</taxon>
    </lineage>
</organism>
<dbReference type="GO" id="GO:0003824">
    <property type="term" value="F:catalytic activity"/>
    <property type="evidence" value="ECO:0007669"/>
    <property type="project" value="InterPro"/>
</dbReference>
<dbReference type="SUPFAM" id="SSF51621">
    <property type="entry name" value="Phosphoenolpyruvate/pyruvate domain"/>
    <property type="match status" value="1"/>
</dbReference>
<dbReference type="Pfam" id="PF15617">
    <property type="entry name" value="C-C_Bond_Lyase"/>
    <property type="match status" value="1"/>
</dbReference>
<dbReference type="GO" id="GO:0006107">
    <property type="term" value="P:oxaloacetate metabolic process"/>
    <property type="evidence" value="ECO:0007669"/>
    <property type="project" value="TreeGrafter"/>
</dbReference>
<dbReference type="EMBL" id="CPZJ01000019">
    <property type="protein sequence ID" value="CNG47022.1"/>
    <property type="molecule type" value="Genomic_DNA"/>
</dbReference>
<dbReference type="OrthoDB" id="348111at2"/>
<keyword evidence="3 4" id="KW-0460">Magnesium</keyword>
<dbReference type="Gene3D" id="3.20.20.60">
    <property type="entry name" value="Phosphoenolpyruvate-binding domains"/>
    <property type="match status" value="1"/>
</dbReference>
<accession>A0A0T9MTR5</accession>
<name>A0A0T9MTR5_YERIN</name>
<dbReference type="PANTHER" id="PTHR32308">
    <property type="entry name" value="LYASE BETA SUBUNIT, PUTATIVE (AFU_ORTHOLOGUE AFUA_4G13030)-RELATED"/>
    <property type="match status" value="1"/>
</dbReference>
<keyword evidence="2 4" id="KW-0479">Metal-binding</keyword>
<dbReference type="InterPro" id="IPR011206">
    <property type="entry name" value="Citrate_lyase_beta/mcl1/mcl2"/>
</dbReference>
<gene>
    <name evidence="5" type="ORF">ERS008530_03834</name>
</gene>
<feature type="binding site" evidence="4">
    <location>
        <position position="169"/>
    </location>
    <ligand>
        <name>Mg(2+)</name>
        <dbReference type="ChEBI" id="CHEBI:18420"/>
    </ligand>
</feature>
<dbReference type="InterPro" id="IPR015813">
    <property type="entry name" value="Pyrv/PenolPyrv_kinase-like_dom"/>
</dbReference>
<dbReference type="RefSeq" id="WP_050074401.1">
    <property type="nucleotide sequence ID" value="NZ_CPZJ01000019.1"/>
</dbReference>
<proteinExistence type="predicted"/>
<dbReference type="InterPro" id="IPR039480">
    <property type="entry name" value="C-C_Bond_Lyase-like"/>
</dbReference>
<dbReference type="PIRSF" id="PIRSF015582">
    <property type="entry name" value="Cit_lyase_B"/>
    <property type="match status" value="1"/>
</dbReference>
<evidence type="ECO:0000256" key="1">
    <source>
        <dbReference type="ARBA" id="ARBA00001946"/>
    </source>
</evidence>
<dbReference type="InterPro" id="IPR040442">
    <property type="entry name" value="Pyrv_kinase-like_dom_sf"/>
</dbReference>
<comment type="cofactor">
    <cofactor evidence="1">
        <name>Mg(2+)</name>
        <dbReference type="ChEBI" id="CHEBI:18420"/>
    </cofactor>
</comment>
<dbReference type="Proteomes" id="UP000038750">
    <property type="component" value="Unassembled WGS sequence"/>
</dbReference>
<sequence length="318" mass="35355">MDKRFSPWNLGATLYMPATRLDIADAVLHGKIPGLRSLVICLEDAVSEGDIPQALQNLKRLLQQLNAAKVNSGNSEWPLVFIRPRHPDMGQWLAENLDLSAIDGFVLPKFTLSSLPVWWDIMADTQLCLMPTLETEEVFDVVQMRELATTLLSHPCHERIIALRIGGNDLMNVVSLRRPRNLTLYDSPMGYVIKMLVSVFAPRDFALTAPVCEHIDDHAVMARELSLDMAHGLVGKTAIHPGQIDVIEQALMVSPGEHSDALRILNSTQAVFKSQGAMCEPATHRRWAAGILERARVYGLTSEKNPDGIRLMPVSQQN</sequence>
<evidence type="ECO:0000256" key="3">
    <source>
        <dbReference type="ARBA" id="ARBA00022842"/>
    </source>
</evidence>
<reference evidence="5 6" key="1">
    <citation type="submission" date="2015-03" db="EMBL/GenBank/DDBJ databases">
        <authorList>
            <person name="Murphy D."/>
        </authorList>
    </citation>
    <scope>NUCLEOTIDE SEQUENCE [LARGE SCALE GENOMIC DNA]</scope>
    <source>
        <strain evidence="5 6">BR165/97</strain>
    </source>
</reference>
<evidence type="ECO:0000313" key="5">
    <source>
        <dbReference type="EMBL" id="CNG47022.1"/>
    </source>
</evidence>
<evidence type="ECO:0000256" key="4">
    <source>
        <dbReference type="PIRSR" id="PIRSR015582-2"/>
    </source>
</evidence>
<dbReference type="PANTHER" id="PTHR32308:SF10">
    <property type="entry name" value="CITRATE LYASE SUBUNIT BETA"/>
    <property type="match status" value="1"/>
</dbReference>
<protein>
    <submittedName>
        <fullName evidence="5">Putative ATP/GTP-binding protein</fullName>
    </submittedName>
</protein>
<evidence type="ECO:0000313" key="6">
    <source>
        <dbReference type="Proteomes" id="UP000038750"/>
    </source>
</evidence>
<dbReference type="AlphaFoldDB" id="A0A0T9MTR5"/>
<evidence type="ECO:0000256" key="2">
    <source>
        <dbReference type="ARBA" id="ARBA00022723"/>
    </source>
</evidence>